<evidence type="ECO:0000259" key="2">
    <source>
        <dbReference type="Pfam" id="PF05257"/>
    </source>
</evidence>
<dbReference type="Gene3D" id="1.10.101.10">
    <property type="entry name" value="PGBD-like superfamily/PGBD"/>
    <property type="match status" value="2"/>
</dbReference>
<dbReference type="RefSeq" id="WP_059209059.1">
    <property type="nucleotide sequence ID" value="NZ_KQ948667.1"/>
</dbReference>
<accession>A0A101RUT9</accession>
<dbReference type="SUPFAM" id="SSF47090">
    <property type="entry name" value="PGBD-like"/>
    <property type="match status" value="2"/>
</dbReference>
<organism evidence="3 4">
    <name type="scientific">Streptomyces canus</name>
    <dbReference type="NCBI Taxonomy" id="58343"/>
    <lineage>
        <taxon>Bacteria</taxon>
        <taxon>Bacillati</taxon>
        <taxon>Actinomycetota</taxon>
        <taxon>Actinomycetes</taxon>
        <taxon>Kitasatosporales</taxon>
        <taxon>Streptomycetaceae</taxon>
        <taxon>Streptomyces</taxon>
        <taxon>Streptomyces aurantiacus group</taxon>
    </lineage>
</organism>
<protein>
    <recommendedName>
        <fullName evidence="5">CHAP domain-containing protein</fullName>
    </recommendedName>
</protein>
<comment type="caution">
    <text evidence="3">The sequence shown here is derived from an EMBL/GenBank/DDBJ whole genome shotgun (WGS) entry which is preliminary data.</text>
</comment>
<feature type="domain" description="Peptidase C51" evidence="2">
    <location>
        <begin position="33"/>
        <end position="124"/>
    </location>
</feature>
<dbReference type="STRING" id="58343.AQJ46_33085"/>
<proteinExistence type="predicted"/>
<sequence>MGSVSGMLAQMRALIGTGEYPPGSNNNKITDWYGFDDAWCDMTVSYAAAHSDNLGAVCGKFAYTVAHANAFKAKGRWHYGLGGIRPGDIVFFDWDGSRTIGRIDHVGVVEAVHSNGTITTIEGNTSDKCQRRSRNSACVVGYGRPSYGDASPLPPTDGILRKGSKGAAVKTLQKNLNTVMKSGLVVDGDFGPATDTAVRAFQKKYGLTVDGQYGPASAAVMKSALKGGTKPTPPAPRPPAAGKLKVDGEFGPATCAAMQRALNKHGAKLSVDGSFGPLTKKALQGYLKVTADGVVGPNTVKALQKKVGSGVDGKWGADTTRHLQTALNAGTF</sequence>
<feature type="domain" description="Peptidoglycan binding-like" evidence="1">
    <location>
        <begin position="166"/>
        <end position="221"/>
    </location>
</feature>
<feature type="domain" description="Peptidoglycan binding-like" evidence="1">
    <location>
        <begin position="257"/>
        <end position="303"/>
    </location>
</feature>
<dbReference type="InterPro" id="IPR038765">
    <property type="entry name" value="Papain-like_cys_pep_sf"/>
</dbReference>
<dbReference type="InterPro" id="IPR036365">
    <property type="entry name" value="PGBD-like_sf"/>
</dbReference>
<dbReference type="Pfam" id="PF01471">
    <property type="entry name" value="PG_binding_1"/>
    <property type="match status" value="2"/>
</dbReference>
<name>A0A101RUT9_9ACTN</name>
<dbReference type="EMBL" id="LMWU01000039">
    <property type="protein sequence ID" value="KUN62148.1"/>
    <property type="molecule type" value="Genomic_DNA"/>
</dbReference>
<evidence type="ECO:0000259" key="1">
    <source>
        <dbReference type="Pfam" id="PF01471"/>
    </source>
</evidence>
<evidence type="ECO:0008006" key="5">
    <source>
        <dbReference type="Google" id="ProtNLM"/>
    </source>
</evidence>
<gene>
    <name evidence="3" type="ORF">AQJ46_33085</name>
</gene>
<evidence type="ECO:0000313" key="3">
    <source>
        <dbReference type="EMBL" id="KUN62148.1"/>
    </source>
</evidence>
<dbReference type="SUPFAM" id="SSF54001">
    <property type="entry name" value="Cysteine proteinases"/>
    <property type="match status" value="1"/>
</dbReference>
<dbReference type="Gene3D" id="3.90.1720.10">
    <property type="entry name" value="endopeptidase domain like (from Nostoc punctiforme)"/>
    <property type="match status" value="1"/>
</dbReference>
<dbReference type="Pfam" id="PF05257">
    <property type="entry name" value="CHAP"/>
    <property type="match status" value="1"/>
</dbReference>
<dbReference type="InterPro" id="IPR036366">
    <property type="entry name" value="PGBDSf"/>
</dbReference>
<dbReference type="Proteomes" id="UP000053669">
    <property type="component" value="Unassembled WGS sequence"/>
</dbReference>
<evidence type="ECO:0000313" key="4">
    <source>
        <dbReference type="Proteomes" id="UP000053669"/>
    </source>
</evidence>
<dbReference type="AlphaFoldDB" id="A0A101RUT9"/>
<dbReference type="InterPro" id="IPR007921">
    <property type="entry name" value="CHAP_dom"/>
</dbReference>
<dbReference type="InterPro" id="IPR002477">
    <property type="entry name" value="Peptidoglycan-bd-like"/>
</dbReference>
<reference evidence="3 4" key="1">
    <citation type="submission" date="2015-10" db="EMBL/GenBank/DDBJ databases">
        <title>Draft genome sequence of Streptomyces canus DSM 40017, type strain for the species Streptomyces canus.</title>
        <authorList>
            <person name="Ruckert C."/>
            <person name="Winkler A."/>
            <person name="Kalinowski J."/>
            <person name="Kampfer P."/>
            <person name="Glaeser S."/>
        </authorList>
    </citation>
    <scope>NUCLEOTIDE SEQUENCE [LARGE SCALE GENOMIC DNA]</scope>
    <source>
        <strain evidence="3 4">DSM 40017</strain>
    </source>
</reference>